<dbReference type="InterPro" id="IPR036188">
    <property type="entry name" value="FAD/NAD-bd_sf"/>
</dbReference>
<dbReference type="AlphaFoldDB" id="A0A4Q1CJV6"/>
<comment type="similarity">
    <text evidence="2">Belongs to the GMC oxidoreductase family.</text>
</comment>
<feature type="domain" description="FAD-dependent oxidoreductase 2 FAD-binding" evidence="7">
    <location>
        <begin position="14"/>
        <end position="44"/>
    </location>
</feature>
<dbReference type="PANTHER" id="PTHR42784">
    <property type="entry name" value="PYRANOSE 2-OXIDASE"/>
    <property type="match status" value="1"/>
</dbReference>
<dbReference type="RefSeq" id="WP_129130861.1">
    <property type="nucleotide sequence ID" value="NZ_SDHW01000002.1"/>
</dbReference>
<dbReference type="GO" id="GO:0050660">
    <property type="term" value="F:flavin adenine dinucleotide binding"/>
    <property type="evidence" value="ECO:0007669"/>
    <property type="project" value="InterPro"/>
</dbReference>
<keyword evidence="3" id="KW-0285">Flavoprotein</keyword>
<dbReference type="InterPro" id="IPR051473">
    <property type="entry name" value="P2Ox-like"/>
</dbReference>
<evidence type="ECO:0000259" key="6">
    <source>
        <dbReference type="Pfam" id="PF00732"/>
    </source>
</evidence>
<dbReference type="InterPro" id="IPR000172">
    <property type="entry name" value="GMC_OxRdtase_N"/>
</dbReference>
<dbReference type="Proteomes" id="UP000290204">
    <property type="component" value="Unassembled WGS sequence"/>
</dbReference>
<evidence type="ECO:0000313" key="10">
    <source>
        <dbReference type="Proteomes" id="UP000290204"/>
    </source>
</evidence>
<comment type="caution">
    <text evidence="9">The sequence shown here is derived from an EMBL/GenBank/DDBJ whole genome shotgun (WGS) entry which is preliminary data.</text>
</comment>
<evidence type="ECO:0000256" key="3">
    <source>
        <dbReference type="ARBA" id="ARBA00022630"/>
    </source>
</evidence>
<sequence length="582" mass="64123">MGDFQVKVQPKTYDVVIVGSGAGGGMAAYELSKAGLKVCLLEAGTMYDPQKNVTQLKGPWESKRRGASTQHRPFGDFDACYGGWKIDGEPYTKEQGTQWDWFRARMLGGRTNHWGRISLRFGPKDFKRRSIDGLGDDWPIGYEDIKPYYDRVDQLIGIFGTNEGLENDPDGYFLPPPKPRLHELFIKNAATQTGVKVIPSRLSILTKKIESTTERGACFYCSQCGRNCSVAKADFSSTNVLIYPALKTGNVDIIPNAMAREVLTDKEGLATGISYVNKDDLNEYQVKGKVVILAASACETSRLLLNSKSQRHPNGLANSSNVVGKYLHDSTGAALGGYLPTLFGRKKYNEDGVGGAHIYSPWWLDNKKLDFPRGYHIEYWGGMGQPAYGFGMNIQMLNGKYAVAGKQKEAGGYGASLKEDMRFFYGANVGMAGRGEAIPVETNYCAIDPEVVDQYGIPVLKFNVKWSEHEIKQAKHMKETFKEIMHNMGAVITWGGDDGPENSYGLEAPGKIIHEAGTARMGNDPKSSALNKNNQAHDCKNLFVVDGAAFVSQADKNITWTILALSMRASEYIVSELKKGNL</sequence>
<dbReference type="GO" id="GO:0016614">
    <property type="term" value="F:oxidoreductase activity, acting on CH-OH group of donors"/>
    <property type="evidence" value="ECO:0007669"/>
    <property type="project" value="InterPro"/>
</dbReference>
<dbReference type="Gene3D" id="3.50.50.60">
    <property type="entry name" value="FAD/NAD(P)-binding domain"/>
    <property type="match status" value="2"/>
</dbReference>
<dbReference type="Pfam" id="PF00890">
    <property type="entry name" value="FAD_binding_2"/>
    <property type="match status" value="1"/>
</dbReference>
<dbReference type="SUPFAM" id="SSF51905">
    <property type="entry name" value="FAD/NAD(P)-binding domain"/>
    <property type="match status" value="1"/>
</dbReference>
<comment type="cofactor">
    <cofactor evidence="1">
        <name>FAD</name>
        <dbReference type="ChEBI" id="CHEBI:57692"/>
    </cofactor>
</comment>
<dbReference type="PRINTS" id="PR00420">
    <property type="entry name" value="RNGMNOXGNASE"/>
</dbReference>
<dbReference type="OrthoDB" id="9787779at2"/>
<evidence type="ECO:0000259" key="8">
    <source>
        <dbReference type="Pfam" id="PF05199"/>
    </source>
</evidence>
<evidence type="ECO:0000259" key="7">
    <source>
        <dbReference type="Pfam" id="PF00890"/>
    </source>
</evidence>
<accession>A0A4Q1CJV6</accession>
<dbReference type="SUPFAM" id="SSF54373">
    <property type="entry name" value="FAD-linked reductases, C-terminal domain"/>
    <property type="match status" value="1"/>
</dbReference>
<evidence type="ECO:0000256" key="1">
    <source>
        <dbReference type="ARBA" id="ARBA00001974"/>
    </source>
</evidence>
<feature type="domain" description="Glucose-methanol-choline oxidoreductase C-terminal" evidence="8">
    <location>
        <begin position="449"/>
        <end position="565"/>
    </location>
</feature>
<dbReference type="EMBL" id="SDHW01000002">
    <property type="protein sequence ID" value="RXK60900.1"/>
    <property type="molecule type" value="Genomic_DNA"/>
</dbReference>
<name>A0A4Q1CJV6_9BACT</name>
<dbReference type="InterPro" id="IPR007867">
    <property type="entry name" value="GMC_OxRtase_C"/>
</dbReference>
<dbReference type="Pfam" id="PF05199">
    <property type="entry name" value="GMC_oxred_C"/>
    <property type="match status" value="1"/>
</dbReference>
<keyword evidence="5" id="KW-0560">Oxidoreductase</keyword>
<evidence type="ECO:0000256" key="2">
    <source>
        <dbReference type="ARBA" id="ARBA00010790"/>
    </source>
</evidence>
<keyword evidence="10" id="KW-1185">Reference proteome</keyword>
<proteinExistence type="inferred from homology"/>
<evidence type="ECO:0000256" key="5">
    <source>
        <dbReference type="ARBA" id="ARBA00023002"/>
    </source>
</evidence>
<evidence type="ECO:0000313" key="9">
    <source>
        <dbReference type="EMBL" id="RXK60900.1"/>
    </source>
</evidence>
<gene>
    <name evidence="9" type="ORF">ESA94_10610</name>
</gene>
<reference evidence="9 10" key="1">
    <citation type="submission" date="2019-01" db="EMBL/GenBank/DDBJ databases">
        <title>Lacibacter sp. strain TTM-7.</title>
        <authorList>
            <person name="Chen W.-M."/>
        </authorList>
    </citation>
    <scope>NUCLEOTIDE SEQUENCE [LARGE SCALE GENOMIC DNA]</scope>
    <source>
        <strain evidence="9 10">TTM-7</strain>
    </source>
</reference>
<keyword evidence="4" id="KW-0274">FAD</keyword>
<evidence type="ECO:0000256" key="4">
    <source>
        <dbReference type="ARBA" id="ARBA00022827"/>
    </source>
</evidence>
<feature type="domain" description="Glucose-methanol-choline oxidoreductase N-terminal" evidence="6">
    <location>
        <begin position="205"/>
        <end position="329"/>
    </location>
</feature>
<protein>
    <submittedName>
        <fullName evidence="9">GMC family oxidoreductase</fullName>
    </submittedName>
</protein>
<organism evidence="9 10">
    <name type="scientific">Lacibacter luteus</name>
    <dbReference type="NCBI Taxonomy" id="2508719"/>
    <lineage>
        <taxon>Bacteria</taxon>
        <taxon>Pseudomonadati</taxon>
        <taxon>Bacteroidota</taxon>
        <taxon>Chitinophagia</taxon>
        <taxon>Chitinophagales</taxon>
        <taxon>Chitinophagaceae</taxon>
        <taxon>Lacibacter</taxon>
    </lineage>
</organism>
<dbReference type="PANTHER" id="PTHR42784:SF1">
    <property type="entry name" value="PYRANOSE 2-OXIDASE"/>
    <property type="match status" value="1"/>
</dbReference>
<dbReference type="Pfam" id="PF00732">
    <property type="entry name" value="GMC_oxred_N"/>
    <property type="match status" value="1"/>
</dbReference>
<dbReference type="InterPro" id="IPR003953">
    <property type="entry name" value="FAD-dep_OxRdtase_2_FAD-bd"/>
</dbReference>